<dbReference type="EMBL" id="AWSU01000389">
    <property type="protein sequence ID" value="ERI73546.1"/>
    <property type="molecule type" value="Genomic_DNA"/>
</dbReference>
<evidence type="ECO:0000313" key="1">
    <source>
        <dbReference type="EMBL" id="ERI73546.1"/>
    </source>
</evidence>
<organism evidence="1 2">
    <name type="scientific">[Clostridium] symbiosum ATCC 14940</name>
    <dbReference type="NCBI Taxonomy" id="411472"/>
    <lineage>
        <taxon>Bacteria</taxon>
        <taxon>Bacillati</taxon>
        <taxon>Bacillota</taxon>
        <taxon>Clostridia</taxon>
        <taxon>Lachnospirales</taxon>
        <taxon>Lachnospiraceae</taxon>
        <taxon>Otoolea</taxon>
    </lineage>
</organism>
<sequence length="40" mass="4658">MTERYQSAAGKQHDKQMLLAGCAFYHTRKYSYSIKSPTFL</sequence>
<evidence type="ECO:0000313" key="2">
    <source>
        <dbReference type="Proteomes" id="UP000016491"/>
    </source>
</evidence>
<reference evidence="1 2" key="1">
    <citation type="submission" date="2013-07" db="EMBL/GenBank/DDBJ databases">
        <authorList>
            <person name="Weinstock G."/>
            <person name="Sodergren E."/>
            <person name="Wylie T."/>
            <person name="Fulton L."/>
            <person name="Fulton R."/>
            <person name="Fronick C."/>
            <person name="O'Laughlin M."/>
            <person name="Godfrey J."/>
            <person name="Miner T."/>
            <person name="Herter B."/>
            <person name="Appelbaum E."/>
            <person name="Cordes M."/>
            <person name="Lek S."/>
            <person name="Wollam A."/>
            <person name="Pepin K.H."/>
            <person name="Palsikar V.B."/>
            <person name="Mitreva M."/>
            <person name="Wilson R.K."/>
        </authorList>
    </citation>
    <scope>NUCLEOTIDE SEQUENCE [LARGE SCALE GENOMIC DNA]</scope>
    <source>
        <strain evidence="1 2">ATCC 14940</strain>
    </source>
</reference>
<protein>
    <submittedName>
        <fullName evidence="1">Uncharacterized protein</fullName>
    </submittedName>
</protein>
<dbReference type="Proteomes" id="UP000016491">
    <property type="component" value="Unassembled WGS sequence"/>
</dbReference>
<dbReference type="AlphaFoldDB" id="A0ABC9TQM3"/>
<accession>A0ABC9TQM3</accession>
<name>A0ABC9TQM3_CLOSY</name>
<gene>
    <name evidence="1" type="ORF">CLOSYM_04836</name>
</gene>
<comment type="caution">
    <text evidence="1">The sequence shown here is derived from an EMBL/GenBank/DDBJ whole genome shotgun (WGS) entry which is preliminary data.</text>
</comment>
<proteinExistence type="predicted"/>